<dbReference type="SMART" id="SM00086">
    <property type="entry name" value="PAC"/>
    <property type="match status" value="2"/>
</dbReference>
<dbReference type="NCBIfam" id="TIGR00229">
    <property type="entry name" value="sensory_box"/>
    <property type="match status" value="2"/>
</dbReference>
<evidence type="ECO:0000313" key="9">
    <source>
        <dbReference type="Proteomes" id="UP000012128"/>
    </source>
</evidence>
<comment type="caution">
    <text evidence="8">The sequence shown here is derived from an EMBL/GenBank/DDBJ whole genome shotgun (WGS) entry which is preliminary data.</text>
</comment>
<dbReference type="PROSITE" id="PS50112">
    <property type="entry name" value="PAS"/>
    <property type="match status" value="1"/>
</dbReference>
<evidence type="ECO:0000256" key="3">
    <source>
        <dbReference type="ARBA" id="ARBA00022553"/>
    </source>
</evidence>
<feature type="domain" description="PAS" evidence="6">
    <location>
        <begin position="112"/>
        <end position="159"/>
    </location>
</feature>
<name>M6GDW3_LEPIR</name>
<dbReference type="InterPro" id="IPR052162">
    <property type="entry name" value="Sensor_kinase/Photoreceptor"/>
</dbReference>
<evidence type="ECO:0000259" key="6">
    <source>
        <dbReference type="PROSITE" id="PS50112"/>
    </source>
</evidence>
<protein>
    <recommendedName>
        <fullName evidence="2">histidine kinase</fullName>
        <ecNumber evidence="2">2.7.13.3</ecNumber>
    </recommendedName>
</protein>
<evidence type="ECO:0000256" key="1">
    <source>
        <dbReference type="ARBA" id="ARBA00000085"/>
    </source>
</evidence>
<dbReference type="EMBL" id="AFLW02000131">
    <property type="protein sequence ID" value="EMM81522.1"/>
    <property type="molecule type" value="Genomic_DNA"/>
</dbReference>
<feature type="domain" description="PAC" evidence="7">
    <location>
        <begin position="54"/>
        <end position="104"/>
    </location>
</feature>
<evidence type="ECO:0000256" key="5">
    <source>
        <dbReference type="ARBA" id="ARBA00022777"/>
    </source>
</evidence>
<dbReference type="SMART" id="SM00091">
    <property type="entry name" value="PAS"/>
    <property type="match status" value="1"/>
</dbReference>
<dbReference type="AlphaFoldDB" id="M6GDW3"/>
<organism evidence="8 9">
    <name type="scientific">Leptospira interrogans str. 2006001854</name>
    <dbReference type="NCBI Taxonomy" id="1001590"/>
    <lineage>
        <taxon>Bacteria</taxon>
        <taxon>Pseudomonadati</taxon>
        <taxon>Spirochaetota</taxon>
        <taxon>Spirochaetia</taxon>
        <taxon>Leptospirales</taxon>
        <taxon>Leptospiraceae</taxon>
        <taxon>Leptospira</taxon>
    </lineage>
</organism>
<dbReference type="InterPro" id="IPR000700">
    <property type="entry name" value="PAS-assoc_C"/>
</dbReference>
<dbReference type="PANTHER" id="PTHR43304:SF1">
    <property type="entry name" value="PAC DOMAIN-CONTAINING PROTEIN"/>
    <property type="match status" value="1"/>
</dbReference>
<keyword evidence="4" id="KW-0808">Transferase</keyword>
<dbReference type="InterPro" id="IPR001610">
    <property type="entry name" value="PAC"/>
</dbReference>
<evidence type="ECO:0000259" key="7">
    <source>
        <dbReference type="PROSITE" id="PS50113"/>
    </source>
</evidence>
<reference evidence="8 9" key="1">
    <citation type="submission" date="2013-01" db="EMBL/GenBank/DDBJ databases">
        <authorList>
            <person name="Harkins D.M."/>
            <person name="Durkin A.S."/>
            <person name="Brinkac L.M."/>
            <person name="Haft D.H."/>
            <person name="Selengut J.D."/>
            <person name="Sanka R."/>
            <person name="DePew J."/>
            <person name="Purushe J."/>
            <person name="Hospenthal D.R."/>
            <person name="Murray C.K."/>
            <person name="Pimentel G."/>
            <person name="Wasfy M."/>
            <person name="Parker T."/>
            <person name="Miller R.S."/>
            <person name="Vinetz J.M."/>
            <person name="Sutton G.G."/>
            <person name="Nierman W.C."/>
            <person name="Fouts D.E."/>
        </authorList>
    </citation>
    <scope>NUCLEOTIDE SEQUENCE [LARGE SCALE GENOMIC DNA]</scope>
    <source>
        <strain evidence="8 9">2006001854</strain>
    </source>
</reference>
<keyword evidence="3" id="KW-0597">Phosphoprotein</keyword>
<dbReference type="EC" id="2.7.13.3" evidence="2"/>
<dbReference type="GO" id="GO:0004673">
    <property type="term" value="F:protein histidine kinase activity"/>
    <property type="evidence" value="ECO:0007669"/>
    <property type="project" value="UniProtKB-EC"/>
</dbReference>
<dbReference type="Gene3D" id="3.30.450.20">
    <property type="entry name" value="PAS domain"/>
    <property type="match status" value="2"/>
</dbReference>
<proteinExistence type="predicted"/>
<keyword evidence="5" id="KW-0418">Kinase</keyword>
<dbReference type="PANTHER" id="PTHR43304">
    <property type="entry name" value="PHYTOCHROME-LIKE PROTEIN CPH1"/>
    <property type="match status" value="1"/>
</dbReference>
<dbReference type="Proteomes" id="UP000012128">
    <property type="component" value="Unassembled WGS sequence"/>
</dbReference>
<dbReference type="InterPro" id="IPR035965">
    <property type="entry name" value="PAS-like_dom_sf"/>
</dbReference>
<dbReference type="CDD" id="cd00130">
    <property type="entry name" value="PAS"/>
    <property type="match status" value="2"/>
</dbReference>
<dbReference type="Pfam" id="PF13426">
    <property type="entry name" value="PAS_9"/>
    <property type="match status" value="2"/>
</dbReference>
<evidence type="ECO:0000256" key="2">
    <source>
        <dbReference type="ARBA" id="ARBA00012438"/>
    </source>
</evidence>
<comment type="catalytic activity">
    <reaction evidence="1">
        <text>ATP + protein L-histidine = ADP + protein N-phospho-L-histidine.</text>
        <dbReference type="EC" id="2.7.13.3"/>
    </reaction>
</comment>
<evidence type="ECO:0000256" key="4">
    <source>
        <dbReference type="ARBA" id="ARBA00022679"/>
    </source>
</evidence>
<gene>
    <name evidence="8" type="ORF">LEP1GSC037_3985</name>
</gene>
<sequence>MNGILLEVNDRFLEYTGKSKEDVLFRSAIDLGIYDNLKDREKIIELLQKDGVVSNLEIGMKTADGNIRPILFSARFVESFGEKKILAIGHDITEIREYAQELENLANELVRSKDLFQKLFQLTPSALVVTDWENRTITDVNERFLEMAKMNREDVIGKTTPEIHIWDKVPNFRMEVYELLSQKKEVKNLESAYLASDGTVVPILYSARIIELDGRKQVISLATDITEKKDQKKKEKNSTKNFVLAKIFLK</sequence>
<evidence type="ECO:0000313" key="8">
    <source>
        <dbReference type="EMBL" id="EMM81522.1"/>
    </source>
</evidence>
<dbReference type="InterPro" id="IPR000014">
    <property type="entry name" value="PAS"/>
</dbReference>
<accession>M6GDW3</accession>
<dbReference type="SUPFAM" id="SSF55785">
    <property type="entry name" value="PYP-like sensor domain (PAS domain)"/>
    <property type="match status" value="2"/>
</dbReference>
<dbReference type="PROSITE" id="PS50113">
    <property type="entry name" value="PAC"/>
    <property type="match status" value="1"/>
</dbReference>